<keyword evidence="2" id="KW-1185">Reference proteome</keyword>
<sequence length="162" mass="18144">MGGGFDIAYELHDAGWAGVSVAYGGQNFKQAVSYLHDSLGDLAALGVALQNGGRITEQKVLFLDEPGELALLAYAAEGSPDAELLLLHSADWFFSFGFTAQGQETLWRGRMPRHELAGKIHRILHHLYCHIGEAEYLRRWGEHPFPRESYLKLHEQLKRALE</sequence>
<accession>A0ABS0N9D6</accession>
<evidence type="ECO:0000313" key="1">
    <source>
        <dbReference type="EMBL" id="MBH5328911.1"/>
    </source>
</evidence>
<proteinExistence type="predicted"/>
<reference evidence="1 2" key="1">
    <citation type="submission" date="2020-09" db="EMBL/GenBank/DDBJ databases">
        <title>Eikenella S3660 sp. nov., isolated from a throat swab.</title>
        <authorList>
            <person name="Buhl M."/>
        </authorList>
    </citation>
    <scope>NUCLEOTIDE SEQUENCE [LARGE SCALE GENOMIC DNA]</scope>
    <source>
        <strain evidence="1 2">S3360</strain>
    </source>
</reference>
<name>A0ABS0N9D6_9NEIS</name>
<dbReference type="EMBL" id="JACSGR010000003">
    <property type="protein sequence ID" value="MBH5328911.1"/>
    <property type="molecule type" value="Genomic_DNA"/>
</dbReference>
<dbReference type="Proteomes" id="UP000768471">
    <property type="component" value="Unassembled WGS sequence"/>
</dbReference>
<evidence type="ECO:0000313" key="2">
    <source>
        <dbReference type="Proteomes" id="UP000768471"/>
    </source>
</evidence>
<dbReference type="RefSeq" id="WP_197902824.1">
    <property type="nucleotide sequence ID" value="NZ_JACSGR010000003.1"/>
</dbReference>
<organism evidence="1 2">
    <name type="scientific">Eikenella glucosivorans</name>
    <dbReference type="NCBI Taxonomy" id="2766967"/>
    <lineage>
        <taxon>Bacteria</taxon>
        <taxon>Pseudomonadati</taxon>
        <taxon>Pseudomonadota</taxon>
        <taxon>Betaproteobacteria</taxon>
        <taxon>Neisseriales</taxon>
        <taxon>Neisseriaceae</taxon>
        <taxon>Eikenella</taxon>
    </lineage>
</organism>
<comment type="caution">
    <text evidence="1">The sequence shown here is derived from an EMBL/GenBank/DDBJ whole genome shotgun (WGS) entry which is preliminary data.</text>
</comment>
<gene>
    <name evidence="1" type="ORF">H9Q10_04425</name>
</gene>
<protein>
    <submittedName>
        <fullName evidence="1">Uncharacterized protein</fullName>
    </submittedName>
</protein>